<sequence>MCFELMRTNNTIYLAGPDLYANSYKIFEFYLRAYRCAYTYITHHIISSNPLIQHRNSERSDECIDFTMIITSPNNASSSNFGGGFRCKSEYLWCIIEVKSKHLPTV</sequence>
<proteinExistence type="predicted"/>
<protein>
    <submittedName>
        <fullName evidence="1">Uncharacterized protein</fullName>
    </submittedName>
</protein>
<organism evidence="1 2">
    <name type="scientific">Aphis craccivora</name>
    <name type="common">Cowpea aphid</name>
    <dbReference type="NCBI Taxonomy" id="307492"/>
    <lineage>
        <taxon>Eukaryota</taxon>
        <taxon>Metazoa</taxon>
        <taxon>Ecdysozoa</taxon>
        <taxon>Arthropoda</taxon>
        <taxon>Hexapoda</taxon>
        <taxon>Insecta</taxon>
        <taxon>Pterygota</taxon>
        <taxon>Neoptera</taxon>
        <taxon>Paraneoptera</taxon>
        <taxon>Hemiptera</taxon>
        <taxon>Sternorrhyncha</taxon>
        <taxon>Aphidomorpha</taxon>
        <taxon>Aphidoidea</taxon>
        <taxon>Aphididae</taxon>
        <taxon>Aphidini</taxon>
        <taxon>Aphis</taxon>
        <taxon>Aphis</taxon>
    </lineage>
</organism>
<dbReference type="EMBL" id="VUJU01000682">
    <property type="protein sequence ID" value="KAF0768885.1"/>
    <property type="molecule type" value="Genomic_DNA"/>
</dbReference>
<gene>
    <name evidence="1" type="ORF">FWK35_00017126</name>
</gene>
<accession>A0A6G0ZD54</accession>
<dbReference type="Proteomes" id="UP000478052">
    <property type="component" value="Unassembled WGS sequence"/>
</dbReference>
<name>A0A6G0ZD54_APHCR</name>
<comment type="caution">
    <text evidence="1">The sequence shown here is derived from an EMBL/GenBank/DDBJ whole genome shotgun (WGS) entry which is preliminary data.</text>
</comment>
<evidence type="ECO:0000313" key="1">
    <source>
        <dbReference type="EMBL" id="KAF0768885.1"/>
    </source>
</evidence>
<evidence type="ECO:0000313" key="2">
    <source>
        <dbReference type="Proteomes" id="UP000478052"/>
    </source>
</evidence>
<dbReference type="AlphaFoldDB" id="A0A6G0ZD54"/>
<keyword evidence="2" id="KW-1185">Reference proteome</keyword>
<reference evidence="1 2" key="1">
    <citation type="submission" date="2019-08" db="EMBL/GenBank/DDBJ databases">
        <title>Whole genome of Aphis craccivora.</title>
        <authorList>
            <person name="Voronova N.V."/>
            <person name="Shulinski R.S."/>
            <person name="Bandarenka Y.V."/>
            <person name="Zhorov D.G."/>
            <person name="Warner D."/>
        </authorList>
    </citation>
    <scope>NUCLEOTIDE SEQUENCE [LARGE SCALE GENOMIC DNA]</scope>
    <source>
        <strain evidence="1">180601</strain>
        <tissue evidence="1">Whole Body</tissue>
    </source>
</reference>